<dbReference type="EMBL" id="FNVU01000005">
    <property type="protein sequence ID" value="SEG43615.1"/>
    <property type="molecule type" value="Genomic_DNA"/>
</dbReference>
<dbReference type="OrthoDB" id="581789at2"/>
<reference evidence="1 2" key="1">
    <citation type="submission" date="2016-10" db="EMBL/GenBank/DDBJ databases">
        <authorList>
            <person name="de Groot N.N."/>
        </authorList>
    </citation>
    <scope>NUCLEOTIDE SEQUENCE [LARGE SCALE GENOMIC DNA]</scope>
    <source>
        <strain evidence="1 2">CGMCC 4.2023</strain>
    </source>
</reference>
<accession>A0A1H6A6D8</accession>
<gene>
    <name evidence="1" type="ORF">SAMN05216223_105169</name>
</gene>
<proteinExistence type="predicted"/>
<keyword evidence="2" id="KW-1185">Reference proteome</keyword>
<evidence type="ECO:0000313" key="2">
    <source>
        <dbReference type="Proteomes" id="UP000236754"/>
    </source>
</evidence>
<dbReference type="Proteomes" id="UP000236754">
    <property type="component" value="Unassembled WGS sequence"/>
</dbReference>
<sequence>MAVLDVVVESAGAVGAAPWSVAEVPAFGWVVVSGRMTPAGVGTVLATMAVYAGLLGDEEGAPVDAREVVAGLVAAEKIIAPGGLRARDERTGAVVVPGCCAGLEDWREWSGLAGGDDGPWLGHDPAPWFERDGGLLRLWPDGPLTRAAPTRSPNGPPVDFVVTELSGLLCGVREDLAGFLDRTAEWAARNAPGLAASLVAKLDADLRVGGADPDQG</sequence>
<dbReference type="RefSeq" id="WP_146088264.1">
    <property type="nucleotide sequence ID" value="NZ_FNVU01000005.1"/>
</dbReference>
<name>A0A1H6A6D8_9ACTN</name>
<evidence type="ECO:0000313" key="1">
    <source>
        <dbReference type="EMBL" id="SEG43615.1"/>
    </source>
</evidence>
<protein>
    <submittedName>
        <fullName evidence="1">Uncharacterized protein</fullName>
    </submittedName>
</protein>
<organism evidence="1 2">
    <name type="scientific">Actinacidiphila yanglinensis</name>
    <dbReference type="NCBI Taxonomy" id="310779"/>
    <lineage>
        <taxon>Bacteria</taxon>
        <taxon>Bacillati</taxon>
        <taxon>Actinomycetota</taxon>
        <taxon>Actinomycetes</taxon>
        <taxon>Kitasatosporales</taxon>
        <taxon>Streptomycetaceae</taxon>
        <taxon>Actinacidiphila</taxon>
    </lineage>
</organism>
<dbReference type="AlphaFoldDB" id="A0A1H6A6D8"/>